<dbReference type="PANTHER" id="PTHR30015">
    <property type="entry name" value="MRR RESTRICTION SYSTEM PROTEIN"/>
    <property type="match status" value="1"/>
</dbReference>
<keyword evidence="2" id="KW-0540">Nuclease</keyword>
<dbReference type="PANTHER" id="PTHR30015:SF7">
    <property type="entry name" value="TYPE IV METHYL-DIRECTED RESTRICTION ENZYME ECOKMRR"/>
    <property type="match status" value="1"/>
</dbReference>
<accession>A0A9X2A033</accession>
<dbReference type="SUPFAM" id="SSF52980">
    <property type="entry name" value="Restriction endonuclease-like"/>
    <property type="match status" value="1"/>
</dbReference>
<dbReference type="GO" id="GO:0015666">
    <property type="term" value="F:restriction endodeoxyribonuclease activity"/>
    <property type="evidence" value="ECO:0007669"/>
    <property type="project" value="TreeGrafter"/>
</dbReference>
<dbReference type="InterPro" id="IPR007560">
    <property type="entry name" value="Restrct_endonuc_IV_Mrr"/>
</dbReference>
<keyword evidence="3" id="KW-1185">Reference proteome</keyword>
<keyword evidence="2" id="KW-0255">Endonuclease</keyword>
<protein>
    <submittedName>
        <fullName evidence="2">Restriction endonuclease</fullName>
        <ecNumber evidence="2">3.1.21.-</ecNumber>
    </submittedName>
</protein>
<comment type="caution">
    <text evidence="2">The sequence shown here is derived from an EMBL/GenBank/DDBJ whole genome shotgun (WGS) entry which is preliminary data.</text>
</comment>
<reference evidence="2" key="1">
    <citation type="submission" date="2021-08" db="EMBL/GenBank/DDBJ databases">
        <title>Complete genome sequence of Moraxella sp strain PS-22.</title>
        <authorList>
            <person name="Das S.K."/>
        </authorList>
    </citation>
    <scope>NUCLEOTIDE SEQUENCE</scope>
    <source>
        <strain evidence="2">PS-22</strain>
    </source>
</reference>
<dbReference type="GO" id="GO:0009307">
    <property type="term" value="P:DNA restriction-modification system"/>
    <property type="evidence" value="ECO:0007669"/>
    <property type="project" value="InterPro"/>
</dbReference>
<feature type="domain" description="Restriction endonuclease type IV Mrr" evidence="1">
    <location>
        <begin position="222"/>
        <end position="350"/>
    </location>
</feature>
<dbReference type="Gene3D" id="3.40.1350.10">
    <property type="match status" value="1"/>
</dbReference>
<proteinExistence type="predicted"/>
<dbReference type="InterPro" id="IPR011856">
    <property type="entry name" value="tRNA_endonuc-like_dom_sf"/>
</dbReference>
<dbReference type="Proteomes" id="UP001139238">
    <property type="component" value="Unassembled WGS sequence"/>
</dbReference>
<dbReference type="InterPro" id="IPR011335">
    <property type="entry name" value="Restrct_endonuc-II-like"/>
</dbReference>
<evidence type="ECO:0000313" key="3">
    <source>
        <dbReference type="Proteomes" id="UP001139238"/>
    </source>
</evidence>
<sequence length="379" mass="43442">MGETANITKLPPFGDLLNSGIQTLKNLSGRSSISQNLFFREFDKVAQLSDDQKSISYLSQFDIQNEYEEGTPCYEPLTNLILMCLSAMGVIKENCFSLQPNIGKEFASLITFDEKVTIKNLVRIDPLGKIFFWLANENFSQYLMKGIPNNDYIANLKRFDEKSFQDLKKVNQVAYGKRGDPLINYFINETTRRTSLFMNNYQDAMVSDGNVKVTPDMILTQLDNLTPLQFEWFCVKLVERSLENESPESNLSSHHTGKANDGGIDGMITQIFSNEERHTYYIQAKLYSQGNNISNRELRNFVGGYPPQKDSHHGIFITTTSFTKPALDYFENLESHSLILIDQMALIELMMEHEVGLKQVDSKPKLVLDNDFFEKIKRY</sequence>
<keyword evidence="2" id="KW-0378">Hydrolase</keyword>
<dbReference type="InterPro" id="IPR052906">
    <property type="entry name" value="Type_IV_Methyl-Rstrct_Enzyme"/>
</dbReference>
<dbReference type="Pfam" id="PF04471">
    <property type="entry name" value="Mrr_cat"/>
    <property type="match status" value="1"/>
</dbReference>
<dbReference type="EMBL" id="JACSYB010000001">
    <property type="protein sequence ID" value="MCG8146596.1"/>
    <property type="molecule type" value="Genomic_DNA"/>
</dbReference>
<gene>
    <name evidence="2" type="ORF">H9W84_00365</name>
</gene>
<organism evidence="2 3">
    <name type="scientific">Moraxella tetraodonis</name>
    <dbReference type="NCBI Taxonomy" id="2767221"/>
    <lineage>
        <taxon>Bacteria</taxon>
        <taxon>Pseudomonadati</taxon>
        <taxon>Pseudomonadota</taxon>
        <taxon>Gammaproteobacteria</taxon>
        <taxon>Moraxellales</taxon>
        <taxon>Moraxellaceae</taxon>
        <taxon>Moraxella</taxon>
    </lineage>
</organism>
<name>A0A9X2A033_9GAMM</name>
<dbReference type="GO" id="GO:0003677">
    <property type="term" value="F:DNA binding"/>
    <property type="evidence" value="ECO:0007669"/>
    <property type="project" value="InterPro"/>
</dbReference>
<dbReference type="RefSeq" id="WP_007116600.1">
    <property type="nucleotide sequence ID" value="NZ_JACSYB010000001.1"/>
</dbReference>
<dbReference type="EC" id="3.1.21.-" evidence="2"/>
<evidence type="ECO:0000259" key="1">
    <source>
        <dbReference type="Pfam" id="PF04471"/>
    </source>
</evidence>
<evidence type="ECO:0000313" key="2">
    <source>
        <dbReference type="EMBL" id="MCG8146596.1"/>
    </source>
</evidence>
<dbReference type="AlphaFoldDB" id="A0A9X2A033"/>